<dbReference type="GO" id="GO:0003723">
    <property type="term" value="F:RNA binding"/>
    <property type="evidence" value="ECO:0007669"/>
    <property type="project" value="InterPro"/>
</dbReference>
<dbReference type="Proteomes" id="UP000681720">
    <property type="component" value="Unassembled WGS sequence"/>
</dbReference>
<evidence type="ECO:0000259" key="1">
    <source>
        <dbReference type="Pfam" id="PF00076"/>
    </source>
</evidence>
<comment type="caution">
    <text evidence="2">The sequence shown here is derived from an EMBL/GenBank/DDBJ whole genome shotgun (WGS) entry which is preliminary data.</text>
</comment>
<dbReference type="InterPro" id="IPR035979">
    <property type="entry name" value="RBD_domain_sf"/>
</dbReference>
<dbReference type="Pfam" id="PF00076">
    <property type="entry name" value="RRM_1"/>
    <property type="match status" value="1"/>
</dbReference>
<proteinExistence type="predicted"/>
<dbReference type="InterPro" id="IPR000504">
    <property type="entry name" value="RRM_dom"/>
</dbReference>
<reference evidence="2" key="1">
    <citation type="submission" date="2021-02" db="EMBL/GenBank/DDBJ databases">
        <authorList>
            <person name="Nowell W R."/>
        </authorList>
    </citation>
    <scope>NUCLEOTIDE SEQUENCE</scope>
</reference>
<evidence type="ECO:0000313" key="2">
    <source>
        <dbReference type="EMBL" id="CAF4285504.1"/>
    </source>
</evidence>
<organism evidence="2 3">
    <name type="scientific">Rotaria magnacalcarata</name>
    <dbReference type="NCBI Taxonomy" id="392030"/>
    <lineage>
        <taxon>Eukaryota</taxon>
        <taxon>Metazoa</taxon>
        <taxon>Spiralia</taxon>
        <taxon>Gnathifera</taxon>
        <taxon>Rotifera</taxon>
        <taxon>Eurotatoria</taxon>
        <taxon>Bdelloidea</taxon>
        <taxon>Philodinida</taxon>
        <taxon>Philodinidae</taxon>
        <taxon>Rotaria</taxon>
    </lineage>
</organism>
<accession>A0A8S2TGB5</accession>
<feature type="non-terminal residue" evidence="2">
    <location>
        <position position="109"/>
    </location>
</feature>
<evidence type="ECO:0000313" key="3">
    <source>
        <dbReference type="Proteomes" id="UP000681720"/>
    </source>
</evidence>
<name>A0A8S2TGB5_9BILA</name>
<feature type="non-terminal residue" evidence="2">
    <location>
        <position position="1"/>
    </location>
</feature>
<dbReference type="SUPFAM" id="SSF54928">
    <property type="entry name" value="RNA-binding domain, RBD"/>
    <property type="match status" value="1"/>
</dbReference>
<gene>
    <name evidence="2" type="ORF">GIL414_LOCUS25162</name>
</gene>
<feature type="domain" description="RRM" evidence="1">
    <location>
        <begin position="3"/>
        <end position="48"/>
    </location>
</feature>
<dbReference type="InterPro" id="IPR012677">
    <property type="entry name" value="Nucleotide-bd_a/b_plait_sf"/>
</dbReference>
<dbReference type="EMBL" id="CAJOBJ010033274">
    <property type="protein sequence ID" value="CAF4285504.1"/>
    <property type="molecule type" value="Genomic_DNA"/>
</dbReference>
<sequence>SKENDIRQFFSPISIVRCRLIHNRKTNSLTGVCWIELENEDDMNKAMLKQKTVLSIKRTGENRYLELTSFIKNKELLNKSKDNNKKPMKAYEPINEAIGETGELFVRNL</sequence>
<dbReference type="AlphaFoldDB" id="A0A8S2TGB5"/>
<protein>
    <recommendedName>
        <fullName evidence="1">RRM domain-containing protein</fullName>
    </recommendedName>
</protein>
<dbReference type="Gene3D" id="3.30.70.330">
    <property type="match status" value="1"/>
</dbReference>